<dbReference type="Gene3D" id="2.170.130.10">
    <property type="entry name" value="TonB-dependent receptor, plug domain"/>
    <property type="match status" value="1"/>
</dbReference>
<feature type="domain" description="TonB-dependent receptor plug" evidence="17">
    <location>
        <begin position="41"/>
        <end position="151"/>
    </location>
</feature>
<dbReference type="SUPFAM" id="SSF56935">
    <property type="entry name" value="Porins"/>
    <property type="match status" value="1"/>
</dbReference>
<dbReference type="InterPro" id="IPR000531">
    <property type="entry name" value="Beta-barrel_TonB"/>
</dbReference>
<keyword evidence="5 12" id="KW-0812">Transmembrane</keyword>
<keyword evidence="19" id="KW-1185">Reference proteome</keyword>
<keyword evidence="8" id="KW-0406">Ion transport</keyword>
<keyword evidence="6 15" id="KW-0732">Signal</keyword>
<protein>
    <submittedName>
        <fullName evidence="18">TonB-dependent receptor</fullName>
    </submittedName>
</protein>
<reference evidence="18 19" key="1">
    <citation type="journal article" date="2021" name="Int. J. Syst. Evol. Microbiol.">
        <title>Steroidobacter gossypii sp. nov., isolated from soil of cotton cropping field.</title>
        <authorList>
            <person name="Huang R."/>
            <person name="Yang S."/>
            <person name="Zhen C."/>
            <person name="Liu W."/>
        </authorList>
    </citation>
    <scope>NUCLEOTIDE SEQUENCE [LARGE SCALE GENOMIC DNA]</scope>
    <source>
        <strain evidence="18 19">S1-65</strain>
    </source>
</reference>
<dbReference type="RefSeq" id="WP_203169837.1">
    <property type="nucleotide sequence ID" value="NZ_JAEVLS010000005.1"/>
</dbReference>
<feature type="short sequence motif" description="TonB C-terminal box" evidence="13">
    <location>
        <begin position="727"/>
        <end position="744"/>
    </location>
</feature>
<dbReference type="PROSITE" id="PS01156">
    <property type="entry name" value="TONB_DEPENDENT_REC_2"/>
    <property type="match status" value="1"/>
</dbReference>
<sequence>MRNTVELSLAIAAVLAGHVAVAQDSAQGKVEEVIVLGRGETRQVQSVSFEQIDALPAGTSPLKAIEKMPGVNFQSADAYGAYEWSTRLSVRGFNQSQLGFTLDGVPLGDMSYANHNGLHISRAIPSEAVGRVELSQGAGAIDIASTSNLGGAVEFFSADPAAEFGIRAEQMFGSDSARRTFAQLDSGELGTGTRAYVAVVDASTEKWKGGGDQEQRMVNVKLVQPIGDARLTAYYNYSDRAEFDYQDLSYQIIERRGWDWDNWYPNWNAAIDAANACNAAGQSDPLVCDDAYWSAAGLRKDDLGYLSLDLPIGEAVTLQATAYMHQNEGQGLWGTPYVPTPGGAPISIRTTEYEIDRQGVVSSLTFSLGAHEIEGGVWFETVDFNQARRFYGEPNVAGPTRSFDDFQRNPLLTQWEYDFDTDTVVFHLQDTWSITDALTLNAGFRSVSSESEIWTVAGGPLKNGAIETDESFLPQVGANWSLSDNHEVFASVARNVRAFPGSNSGPFDVSAEVFEEIRNTLEPETSTNYELGWRYQGAAFNSVVTAYRVDFKDRLLGIPQCIGIRGCTGSFANVGDVKTNGVEAALSWRPMTHLTWFNSAAWNDSEYDDDYTFETAQGVTLVPTAGKQVVDAPEWLVRSELSYDNGAFFARLDANYTDERFYTYLNDASADSYTLFNGGLGYRFNALGVVEQLTVQVDVTNLADKKYIGTIGTNGFGVSDPTGSMQTLLRGAPRQIFISAKARF</sequence>
<feature type="domain" description="TonB-dependent receptor-like beta-barrel" evidence="16">
    <location>
        <begin position="246"/>
        <end position="702"/>
    </location>
</feature>
<keyword evidence="7" id="KW-0408">Iron</keyword>
<keyword evidence="11 12" id="KW-0998">Cell outer membrane</keyword>
<dbReference type="InterPro" id="IPR037066">
    <property type="entry name" value="Plug_dom_sf"/>
</dbReference>
<feature type="signal peptide" evidence="15">
    <location>
        <begin position="1"/>
        <end position="22"/>
    </location>
</feature>
<evidence type="ECO:0000256" key="3">
    <source>
        <dbReference type="ARBA" id="ARBA00022452"/>
    </source>
</evidence>
<dbReference type="Pfam" id="PF07715">
    <property type="entry name" value="Plug"/>
    <property type="match status" value="1"/>
</dbReference>
<dbReference type="InterPro" id="IPR039426">
    <property type="entry name" value="TonB-dep_rcpt-like"/>
</dbReference>
<dbReference type="Gene3D" id="2.40.170.20">
    <property type="entry name" value="TonB-dependent receptor, beta-barrel domain"/>
    <property type="match status" value="1"/>
</dbReference>
<keyword evidence="9 14" id="KW-0798">TonB box</keyword>
<dbReference type="InterPro" id="IPR012910">
    <property type="entry name" value="Plug_dom"/>
</dbReference>
<keyword evidence="18" id="KW-0675">Receptor</keyword>
<evidence type="ECO:0000259" key="17">
    <source>
        <dbReference type="Pfam" id="PF07715"/>
    </source>
</evidence>
<dbReference type="PROSITE" id="PS52016">
    <property type="entry name" value="TONB_DEPENDENT_REC_3"/>
    <property type="match status" value="1"/>
</dbReference>
<evidence type="ECO:0000256" key="5">
    <source>
        <dbReference type="ARBA" id="ARBA00022692"/>
    </source>
</evidence>
<proteinExistence type="inferred from homology"/>
<evidence type="ECO:0000259" key="16">
    <source>
        <dbReference type="Pfam" id="PF00593"/>
    </source>
</evidence>
<feature type="chain" id="PRO_5045166323" evidence="15">
    <location>
        <begin position="23"/>
        <end position="744"/>
    </location>
</feature>
<comment type="similarity">
    <text evidence="12 14">Belongs to the TonB-dependent receptor family.</text>
</comment>
<keyword evidence="2 12" id="KW-0813">Transport</keyword>
<keyword evidence="3 12" id="KW-1134">Transmembrane beta strand</keyword>
<evidence type="ECO:0000256" key="12">
    <source>
        <dbReference type="PROSITE-ProRule" id="PRU01360"/>
    </source>
</evidence>
<keyword evidence="4" id="KW-0410">Iron transport</keyword>
<dbReference type="CDD" id="cd01347">
    <property type="entry name" value="ligand_gated_channel"/>
    <property type="match status" value="1"/>
</dbReference>
<dbReference type="EMBL" id="JAEVLS010000005">
    <property type="protein sequence ID" value="MBM0107743.1"/>
    <property type="molecule type" value="Genomic_DNA"/>
</dbReference>
<evidence type="ECO:0000256" key="11">
    <source>
        <dbReference type="ARBA" id="ARBA00023237"/>
    </source>
</evidence>
<evidence type="ECO:0000256" key="6">
    <source>
        <dbReference type="ARBA" id="ARBA00022729"/>
    </source>
</evidence>
<comment type="subcellular location">
    <subcellularLocation>
        <location evidence="1 12">Cell outer membrane</location>
        <topology evidence="1 12">Multi-pass membrane protein</topology>
    </subcellularLocation>
</comment>
<organism evidence="18 19">
    <name type="scientific">Steroidobacter gossypii</name>
    <dbReference type="NCBI Taxonomy" id="2805490"/>
    <lineage>
        <taxon>Bacteria</taxon>
        <taxon>Pseudomonadati</taxon>
        <taxon>Pseudomonadota</taxon>
        <taxon>Gammaproteobacteria</taxon>
        <taxon>Steroidobacterales</taxon>
        <taxon>Steroidobacteraceae</taxon>
        <taxon>Steroidobacter</taxon>
    </lineage>
</organism>
<evidence type="ECO:0000256" key="14">
    <source>
        <dbReference type="RuleBase" id="RU003357"/>
    </source>
</evidence>
<dbReference type="PANTHER" id="PTHR32552">
    <property type="entry name" value="FERRICHROME IRON RECEPTOR-RELATED"/>
    <property type="match status" value="1"/>
</dbReference>
<evidence type="ECO:0000256" key="9">
    <source>
        <dbReference type="ARBA" id="ARBA00023077"/>
    </source>
</evidence>
<dbReference type="Proteomes" id="UP000661077">
    <property type="component" value="Unassembled WGS sequence"/>
</dbReference>
<dbReference type="InterPro" id="IPR010917">
    <property type="entry name" value="TonB_rcpt_CS"/>
</dbReference>
<evidence type="ECO:0000256" key="13">
    <source>
        <dbReference type="PROSITE-ProRule" id="PRU10144"/>
    </source>
</evidence>
<evidence type="ECO:0000256" key="10">
    <source>
        <dbReference type="ARBA" id="ARBA00023136"/>
    </source>
</evidence>
<evidence type="ECO:0000256" key="7">
    <source>
        <dbReference type="ARBA" id="ARBA00023004"/>
    </source>
</evidence>
<evidence type="ECO:0000256" key="8">
    <source>
        <dbReference type="ARBA" id="ARBA00023065"/>
    </source>
</evidence>
<accession>A0ABS1X3E0</accession>
<evidence type="ECO:0000313" key="18">
    <source>
        <dbReference type="EMBL" id="MBM0107743.1"/>
    </source>
</evidence>
<evidence type="ECO:0000256" key="4">
    <source>
        <dbReference type="ARBA" id="ARBA00022496"/>
    </source>
</evidence>
<evidence type="ECO:0000313" key="19">
    <source>
        <dbReference type="Proteomes" id="UP000661077"/>
    </source>
</evidence>
<dbReference type="InterPro" id="IPR036942">
    <property type="entry name" value="Beta-barrel_TonB_sf"/>
</dbReference>
<evidence type="ECO:0000256" key="1">
    <source>
        <dbReference type="ARBA" id="ARBA00004571"/>
    </source>
</evidence>
<comment type="caution">
    <text evidence="18">The sequence shown here is derived from an EMBL/GenBank/DDBJ whole genome shotgun (WGS) entry which is preliminary data.</text>
</comment>
<gene>
    <name evidence="18" type="ORF">JM946_23610</name>
</gene>
<evidence type="ECO:0000256" key="2">
    <source>
        <dbReference type="ARBA" id="ARBA00022448"/>
    </source>
</evidence>
<evidence type="ECO:0000256" key="15">
    <source>
        <dbReference type="SAM" id="SignalP"/>
    </source>
</evidence>
<name>A0ABS1X3E0_9GAMM</name>
<keyword evidence="10 12" id="KW-0472">Membrane</keyword>
<dbReference type="PANTHER" id="PTHR32552:SF89">
    <property type="entry name" value="CATECHOLATE SIDEROPHORE RECEPTOR FIU"/>
    <property type="match status" value="1"/>
</dbReference>
<dbReference type="Pfam" id="PF00593">
    <property type="entry name" value="TonB_dep_Rec_b-barrel"/>
    <property type="match status" value="1"/>
</dbReference>